<comment type="caution">
    <text evidence="8">The sequence shown here is derived from an EMBL/GenBank/DDBJ whole genome shotgun (WGS) entry which is preliminary data.</text>
</comment>
<dbReference type="SUPFAM" id="SSF51011">
    <property type="entry name" value="Glycosyl hydrolase domain"/>
    <property type="match status" value="1"/>
</dbReference>
<evidence type="ECO:0000256" key="4">
    <source>
        <dbReference type="RuleBase" id="RU003615"/>
    </source>
</evidence>
<evidence type="ECO:0000313" key="8">
    <source>
        <dbReference type="EMBL" id="TYP75598.1"/>
    </source>
</evidence>
<dbReference type="GO" id="GO:0009313">
    <property type="term" value="P:oligosaccharide catabolic process"/>
    <property type="evidence" value="ECO:0007669"/>
    <property type="project" value="TreeGrafter"/>
</dbReference>
<keyword evidence="9" id="KW-1185">Reference proteome</keyword>
<evidence type="ECO:0000256" key="3">
    <source>
        <dbReference type="ARBA" id="ARBA00023295"/>
    </source>
</evidence>
<keyword evidence="3 5" id="KW-0326">Glycosidase</keyword>
<comment type="similarity">
    <text evidence="1 4">Belongs to the glycosyl hydrolase 13 family.</text>
</comment>
<dbReference type="Gene3D" id="2.60.40.1180">
    <property type="entry name" value="Golgi alpha-mannosidase II"/>
    <property type="match status" value="1"/>
</dbReference>
<evidence type="ECO:0000259" key="7">
    <source>
        <dbReference type="SMART" id="SM00642"/>
    </source>
</evidence>
<dbReference type="Pfam" id="PF23915">
    <property type="entry name" value="SusG_C"/>
    <property type="match status" value="1"/>
</dbReference>
<dbReference type="AlphaFoldDB" id="A0A5S5CAE4"/>
<dbReference type="InterPro" id="IPR017853">
    <property type="entry name" value="GH"/>
</dbReference>
<gene>
    <name evidence="8" type="ORF">BCM02_104278</name>
</gene>
<evidence type="ECO:0000256" key="6">
    <source>
        <dbReference type="SAM" id="SignalP"/>
    </source>
</evidence>
<dbReference type="EC" id="3.2.1.1" evidence="5"/>
<dbReference type="InterPro" id="IPR045857">
    <property type="entry name" value="O16G_dom_2"/>
</dbReference>
<dbReference type="OrthoDB" id="9805159at2"/>
<dbReference type="GO" id="GO:0043169">
    <property type="term" value="F:cation binding"/>
    <property type="evidence" value="ECO:0007669"/>
    <property type="project" value="InterPro"/>
</dbReference>
<keyword evidence="6" id="KW-0732">Signal</keyword>
<feature type="domain" description="Glycosyl hydrolase family 13 catalytic" evidence="7">
    <location>
        <begin position="75"/>
        <end position="469"/>
    </location>
</feature>
<dbReference type="GO" id="GO:0004556">
    <property type="term" value="F:alpha-amylase activity"/>
    <property type="evidence" value="ECO:0007669"/>
    <property type="project" value="UniProtKB-UniRule"/>
</dbReference>
<dbReference type="PRINTS" id="PR00110">
    <property type="entry name" value="ALPHAAMYLASE"/>
</dbReference>
<evidence type="ECO:0000313" key="9">
    <source>
        <dbReference type="Proteomes" id="UP000323257"/>
    </source>
</evidence>
<evidence type="ECO:0000256" key="2">
    <source>
        <dbReference type="ARBA" id="ARBA00022801"/>
    </source>
</evidence>
<dbReference type="RefSeq" id="WP_148929522.1">
    <property type="nucleotide sequence ID" value="NZ_VNHS01000004.1"/>
</dbReference>
<accession>A0A5S5CAE4</accession>
<dbReference type="PANTHER" id="PTHR10357:SF179">
    <property type="entry name" value="NEUTRAL AND BASIC AMINO ACID TRANSPORT PROTEIN RBAT"/>
    <property type="match status" value="1"/>
</dbReference>
<dbReference type="SMART" id="SM00642">
    <property type="entry name" value="Aamy"/>
    <property type="match status" value="1"/>
</dbReference>
<organism evidence="8 9">
    <name type="scientific">Paenibacillus methanolicus</name>
    <dbReference type="NCBI Taxonomy" id="582686"/>
    <lineage>
        <taxon>Bacteria</taxon>
        <taxon>Bacillati</taxon>
        <taxon>Bacillota</taxon>
        <taxon>Bacilli</taxon>
        <taxon>Bacillales</taxon>
        <taxon>Paenibacillaceae</taxon>
        <taxon>Paenibacillus</taxon>
    </lineage>
</organism>
<proteinExistence type="inferred from homology"/>
<dbReference type="Pfam" id="PF00128">
    <property type="entry name" value="Alpha-amylase"/>
    <property type="match status" value="1"/>
</dbReference>
<dbReference type="Gene3D" id="3.20.20.80">
    <property type="entry name" value="Glycosidases"/>
    <property type="match status" value="1"/>
</dbReference>
<dbReference type="InterPro" id="IPR013780">
    <property type="entry name" value="Glyco_hydro_b"/>
</dbReference>
<dbReference type="PANTHER" id="PTHR10357">
    <property type="entry name" value="ALPHA-AMYLASE FAMILY MEMBER"/>
    <property type="match status" value="1"/>
</dbReference>
<keyword evidence="5" id="KW-0119">Carbohydrate metabolism</keyword>
<dbReference type="Proteomes" id="UP000323257">
    <property type="component" value="Unassembled WGS sequence"/>
</dbReference>
<comment type="catalytic activity">
    <reaction evidence="5">
        <text>Endohydrolysis of (1-&gt;4)-alpha-D-glucosidic linkages in polysaccharides containing three or more (1-&gt;4)-alpha-linked D-glucose units.</text>
        <dbReference type="EC" id="3.2.1.1"/>
    </reaction>
</comment>
<reference evidence="8 9" key="1">
    <citation type="submission" date="2019-07" db="EMBL/GenBank/DDBJ databases">
        <title>Genomic Encyclopedia of Type Strains, Phase III (KMG-III): the genomes of soil and plant-associated and newly described type strains.</title>
        <authorList>
            <person name="Whitman W."/>
        </authorList>
    </citation>
    <scope>NUCLEOTIDE SEQUENCE [LARGE SCALE GENOMIC DNA]</scope>
    <source>
        <strain evidence="8 9">BL24</strain>
    </source>
</reference>
<dbReference type="CDD" id="cd11316">
    <property type="entry name" value="AmyAc_bac2_AmyA"/>
    <property type="match status" value="1"/>
</dbReference>
<sequence>MRVKGTYARAWIGAALSAALLLAAVGCTSDNSAGNAGNGNQASDGAYAGNKTPTNGQAAVQTAAVDEQPSSVYYEIFVRSFYDANGDGIGDLNGVTQKLDYLKDLGVEGIWLMPINASPSYHGYDVTDYYGVNSEYGTIDDMKKMLDEAHKRGIKVIMDLVVNHTSKEHPWFKEAAADPNSKYRNWYTFKDASEPLPGDGATGGNPWHAAGSYKYLGVFWEGMPDLNFDEPAVRAEMIKAGQFWLDQGLDGFRLDAAKHIYGDFKSSINTPDIQKKNQAWWQEFRAAMSGKKKDAYLIGEVWDSPVIVAPYLDRALDSGFNFDLSTKLLSAADDETNPDVAFSLDRVYGMYEKSSGGTFVDATFLGNHDLNRAMSVLLGNVDHAKMAAALQLTLPGNPFIYYGEEIGMQGMKPDEAIREPMPWYASKEGGEGQTKWEASRYWKEGANVEEQLKDENSLLAFYKELIAWRKELPTLRNGGIKEYKIDNPQIGSYLRVTADDQALVVHNMGGAEQTVQLTEGEFAEIAKQSKDGAKLDGATLVLPAYSTVVLRQDRP</sequence>
<protein>
    <recommendedName>
        <fullName evidence="5">Alpha-amylase</fullName>
        <ecNumber evidence="5">3.2.1.1</ecNumber>
    </recommendedName>
</protein>
<dbReference type="InterPro" id="IPR006046">
    <property type="entry name" value="Alpha_amylase"/>
</dbReference>
<dbReference type="Gene3D" id="3.90.400.10">
    <property type="entry name" value="Oligo-1,6-glucosidase, Domain 2"/>
    <property type="match status" value="1"/>
</dbReference>
<feature type="signal peptide" evidence="6">
    <location>
        <begin position="1"/>
        <end position="23"/>
    </location>
</feature>
<dbReference type="EMBL" id="VNHS01000004">
    <property type="protein sequence ID" value="TYP75598.1"/>
    <property type="molecule type" value="Genomic_DNA"/>
</dbReference>
<dbReference type="InterPro" id="IPR056300">
    <property type="entry name" value="SusG-like_C"/>
</dbReference>
<feature type="chain" id="PRO_5038852890" description="Alpha-amylase" evidence="6">
    <location>
        <begin position="24"/>
        <end position="555"/>
    </location>
</feature>
<keyword evidence="2 5" id="KW-0378">Hydrolase</keyword>
<dbReference type="InterPro" id="IPR006047">
    <property type="entry name" value="GH13_cat_dom"/>
</dbReference>
<dbReference type="SUPFAM" id="SSF51445">
    <property type="entry name" value="(Trans)glycosidases"/>
    <property type="match status" value="1"/>
</dbReference>
<evidence type="ECO:0000256" key="5">
    <source>
        <dbReference type="RuleBase" id="RU361134"/>
    </source>
</evidence>
<evidence type="ECO:0000256" key="1">
    <source>
        <dbReference type="ARBA" id="ARBA00008061"/>
    </source>
</evidence>
<dbReference type="PROSITE" id="PS51257">
    <property type="entry name" value="PROKAR_LIPOPROTEIN"/>
    <property type="match status" value="1"/>
</dbReference>
<name>A0A5S5CAE4_9BACL</name>